<accession>A0A146G9S3</accession>
<dbReference type="NCBIfam" id="TIGR00447">
    <property type="entry name" value="pth"/>
    <property type="match status" value="1"/>
</dbReference>
<feature type="binding site" evidence="7">
    <location>
        <position position="115"/>
    </location>
    <ligand>
        <name>tRNA</name>
        <dbReference type="ChEBI" id="CHEBI:17843"/>
    </ligand>
</feature>
<evidence type="ECO:0000256" key="5">
    <source>
        <dbReference type="ARBA" id="ARBA00038063"/>
    </source>
</evidence>
<feature type="site" description="Stabilizes the basic form of H active site to accept a proton" evidence="7">
    <location>
        <position position="94"/>
    </location>
</feature>
<evidence type="ECO:0000256" key="7">
    <source>
        <dbReference type="HAMAP-Rule" id="MF_00083"/>
    </source>
</evidence>
<proteinExistence type="inferred from homology"/>
<dbReference type="InterPro" id="IPR018171">
    <property type="entry name" value="Pept_tRNA_hydro_CS"/>
</dbReference>
<keyword evidence="3 7" id="KW-0378">Hydrolase</keyword>
<dbReference type="PANTHER" id="PTHR17224">
    <property type="entry name" value="PEPTIDYL-TRNA HYDROLASE"/>
    <property type="match status" value="1"/>
</dbReference>
<dbReference type="GO" id="GO:0000049">
    <property type="term" value="F:tRNA binding"/>
    <property type="evidence" value="ECO:0007669"/>
    <property type="project" value="UniProtKB-UniRule"/>
</dbReference>
<dbReference type="CDD" id="cd00462">
    <property type="entry name" value="PTH"/>
    <property type="match status" value="1"/>
</dbReference>
<comment type="function">
    <text evidence="7">Hydrolyzes ribosome-free peptidyl-tRNAs (with 1 or more amino acids incorporated), which drop off the ribosome during protein synthesis, or as a result of ribosome stalling.</text>
</comment>
<dbReference type="InterPro" id="IPR001328">
    <property type="entry name" value="Pept_tRNA_hydro"/>
</dbReference>
<evidence type="ECO:0000256" key="4">
    <source>
        <dbReference type="ARBA" id="ARBA00022884"/>
    </source>
</evidence>
<feature type="binding site" evidence="7">
    <location>
        <position position="20"/>
    </location>
    <ligand>
        <name>tRNA</name>
        <dbReference type="ChEBI" id="CHEBI:17843"/>
    </ligand>
</feature>
<gene>
    <name evidence="7" type="primary">pth</name>
    <name evidence="10" type="ORF">TSACC_22434</name>
</gene>
<feature type="binding site" evidence="7">
    <location>
        <position position="67"/>
    </location>
    <ligand>
        <name>tRNA</name>
        <dbReference type="ChEBI" id="CHEBI:17843"/>
    </ligand>
</feature>
<feature type="active site" description="Proton acceptor" evidence="7">
    <location>
        <position position="25"/>
    </location>
</feature>
<dbReference type="GO" id="GO:0004045">
    <property type="term" value="F:peptidyl-tRNA hydrolase activity"/>
    <property type="evidence" value="ECO:0007669"/>
    <property type="project" value="UniProtKB-UniRule"/>
</dbReference>
<dbReference type="GO" id="GO:0006515">
    <property type="term" value="P:protein quality control for misfolded or incompletely synthesized proteins"/>
    <property type="evidence" value="ECO:0007669"/>
    <property type="project" value="UniProtKB-UniRule"/>
</dbReference>
<comment type="function">
    <text evidence="7">Catalyzes the release of premature peptidyl moieties from peptidyl-tRNA molecules trapped in stalled 50S ribosomal subunits, and thus maintains levels of free tRNAs and 50S ribosomes.</text>
</comment>
<dbReference type="InterPro" id="IPR036416">
    <property type="entry name" value="Pept_tRNA_hydro_sf"/>
</dbReference>
<sequence length="191" mass="20802">MEHAAVFRLIAGLGNPGRQYTGTRHNAGFAVVDELARRCAAEFRFEPKWDAEVASCGGRIFMKPQTFMNLSGEAIGNYARYYRLAPEEVLIVIDDVALPFGDLRLRKSGSPGGHNGLESVLMHLGTEAVPRLRVGIGAASGALHSHVLGQFTPEEKTRLEDLYSRAADAVEYANAHGVEAAMNIYNKKTTV</sequence>
<dbReference type="PROSITE" id="PS01195">
    <property type="entry name" value="PEPT_TRNA_HYDROL_1"/>
    <property type="match status" value="1"/>
</dbReference>
<dbReference type="InParanoid" id="A0A146G9S3"/>
<keyword evidence="4 7" id="KW-0694">RNA-binding</keyword>
<dbReference type="STRING" id="690879.TSACC_22434"/>
<dbReference type="RefSeq" id="WP_075079688.1">
    <property type="nucleotide sequence ID" value="NZ_BDCO01000002.1"/>
</dbReference>
<evidence type="ECO:0000256" key="3">
    <source>
        <dbReference type="ARBA" id="ARBA00022801"/>
    </source>
</evidence>
<comment type="subcellular location">
    <subcellularLocation>
        <location evidence="7">Cytoplasm</location>
    </subcellularLocation>
</comment>
<evidence type="ECO:0000256" key="1">
    <source>
        <dbReference type="ARBA" id="ARBA00013260"/>
    </source>
</evidence>
<dbReference type="EMBL" id="BDCO01000002">
    <property type="protein sequence ID" value="GAT34012.1"/>
    <property type="molecule type" value="Genomic_DNA"/>
</dbReference>
<dbReference type="Gene3D" id="3.40.50.1470">
    <property type="entry name" value="Peptidyl-tRNA hydrolase"/>
    <property type="match status" value="1"/>
</dbReference>
<dbReference type="GO" id="GO:0005737">
    <property type="term" value="C:cytoplasm"/>
    <property type="evidence" value="ECO:0007669"/>
    <property type="project" value="UniProtKB-SubCell"/>
</dbReference>
<dbReference type="OrthoDB" id="9800507at2"/>
<name>A0A146G9S3_TERSA</name>
<protein>
    <recommendedName>
        <fullName evidence="6 7">Peptidyl-tRNA hydrolase</fullName>
        <shortName evidence="7">Pth</shortName>
        <ecNumber evidence="1 7">3.1.1.29</ecNumber>
    </recommendedName>
</protein>
<comment type="caution">
    <text evidence="10">The sequence shown here is derived from an EMBL/GenBank/DDBJ whole genome shotgun (WGS) entry which is preliminary data.</text>
</comment>
<evidence type="ECO:0000313" key="10">
    <source>
        <dbReference type="EMBL" id="GAT34012.1"/>
    </source>
</evidence>
<dbReference type="HAMAP" id="MF_00083">
    <property type="entry name" value="Pept_tRNA_hydro_bact"/>
    <property type="match status" value="1"/>
</dbReference>
<dbReference type="Pfam" id="PF01195">
    <property type="entry name" value="Pept_tRNA_hydro"/>
    <property type="match status" value="1"/>
</dbReference>
<dbReference type="Proteomes" id="UP000076023">
    <property type="component" value="Unassembled WGS sequence"/>
</dbReference>
<evidence type="ECO:0000256" key="8">
    <source>
        <dbReference type="RuleBase" id="RU000673"/>
    </source>
</evidence>
<evidence type="ECO:0000313" key="11">
    <source>
        <dbReference type="Proteomes" id="UP000076023"/>
    </source>
</evidence>
<comment type="subunit">
    <text evidence="7">Monomer.</text>
</comment>
<dbReference type="FunFam" id="3.40.50.1470:FF:000001">
    <property type="entry name" value="Peptidyl-tRNA hydrolase"/>
    <property type="match status" value="1"/>
</dbReference>
<keyword evidence="2 7" id="KW-0820">tRNA-binding</keyword>
<keyword evidence="11" id="KW-1185">Reference proteome</keyword>
<feature type="binding site" evidence="7">
    <location>
        <position position="69"/>
    </location>
    <ligand>
        <name>tRNA</name>
        <dbReference type="ChEBI" id="CHEBI:17843"/>
    </ligand>
</feature>
<evidence type="ECO:0000256" key="9">
    <source>
        <dbReference type="RuleBase" id="RU004320"/>
    </source>
</evidence>
<dbReference type="GO" id="GO:0072344">
    <property type="term" value="P:rescue of stalled ribosome"/>
    <property type="evidence" value="ECO:0007669"/>
    <property type="project" value="UniProtKB-UniRule"/>
</dbReference>
<comment type="catalytic activity">
    <reaction evidence="7 8">
        <text>an N-acyl-L-alpha-aminoacyl-tRNA + H2O = an N-acyl-L-amino acid + a tRNA + H(+)</text>
        <dbReference type="Rhea" id="RHEA:54448"/>
        <dbReference type="Rhea" id="RHEA-COMP:10123"/>
        <dbReference type="Rhea" id="RHEA-COMP:13883"/>
        <dbReference type="ChEBI" id="CHEBI:15377"/>
        <dbReference type="ChEBI" id="CHEBI:15378"/>
        <dbReference type="ChEBI" id="CHEBI:59874"/>
        <dbReference type="ChEBI" id="CHEBI:78442"/>
        <dbReference type="ChEBI" id="CHEBI:138191"/>
        <dbReference type="EC" id="3.1.1.29"/>
    </reaction>
</comment>
<keyword evidence="7" id="KW-0963">Cytoplasm</keyword>
<dbReference type="EC" id="3.1.1.29" evidence="1 7"/>
<evidence type="ECO:0000256" key="6">
    <source>
        <dbReference type="ARBA" id="ARBA00050038"/>
    </source>
</evidence>
<dbReference type="SUPFAM" id="SSF53178">
    <property type="entry name" value="Peptidyl-tRNA hydrolase-like"/>
    <property type="match status" value="1"/>
</dbReference>
<evidence type="ECO:0000256" key="2">
    <source>
        <dbReference type="ARBA" id="ARBA00022555"/>
    </source>
</evidence>
<dbReference type="FunCoup" id="A0A146G9S3">
    <property type="interactions" value="382"/>
</dbReference>
<feature type="site" description="Discriminates between blocked and unblocked aminoacyl-tRNA" evidence="7">
    <location>
        <position position="15"/>
    </location>
</feature>
<dbReference type="AlphaFoldDB" id="A0A146G9S3"/>
<organism evidence="10 11">
    <name type="scientific">Terrimicrobium sacchariphilum</name>
    <dbReference type="NCBI Taxonomy" id="690879"/>
    <lineage>
        <taxon>Bacteria</taxon>
        <taxon>Pseudomonadati</taxon>
        <taxon>Verrucomicrobiota</taxon>
        <taxon>Terrimicrobiia</taxon>
        <taxon>Terrimicrobiales</taxon>
        <taxon>Terrimicrobiaceae</taxon>
        <taxon>Terrimicrobium</taxon>
    </lineage>
</organism>
<comment type="similarity">
    <text evidence="5 7 9">Belongs to the PTH family.</text>
</comment>
<reference evidence="11" key="1">
    <citation type="journal article" date="2017" name="Genome Announc.">
        <title>Draft Genome Sequence of Terrimicrobium sacchariphilum NM-5T, a Facultative Anaerobic Soil Bacterium of the Class Spartobacteria.</title>
        <authorList>
            <person name="Qiu Y.L."/>
            <person name="Tourlousse D.M."/>
            <person name="Matsuura N."/>
            <person name="Ohashi A."/>
            <person name="Sekiguchi Y."/>
        </authorList>
    </citation>
    <scope>NUCLEOTIDE SEQUENCE [LARGE SCALE GENOMIC DNA]</scope>
    <source>
        <strain evidence="11">NM-5</strain>
    </source>
</reference>
<dbReference type="PANTHER" id="PTHR17224:SF1">
    <property type="entry name" value="PEPTIDYL-TRNA HYDROLASE"/>
    <property type="match status" value="1"/>
</dbReference>